<feature type="domain" description="DUF5777" evidence="2">
    <location>
        <begin position="30"/>
        <end position="289"/>
    </location>
</feature>
<dbReference type="Pfam" id="PF19089">
    <property type="entry name" value="DUF5777"/>
    <property type="match status" value="1"/>
</dbReference>
<evidence type="ECO:0000259" key="2">
    <source>
        <dbReference type="Pfam" id="PF19089"/>
    </source>
</evidence>
<gene>
    <name evidence="3" type="ORF">GETHPA_24080</name>
</gene>
<dbReference type="RefSeq" id="WP_285726527.1">
    <property type="nucleotide sequence ID" value="NZ_BSDD01000004.1"/>
</dbReference>
<organism evidence="3 4">
    <name type="scientific">Geothrix rubra</name>
    <dbReference type="NCBI Taxonomy" id="2927977"/>
    <lineage>
        <taxon>Bacteria</taxon>
        <taxon>Pseudomonadati</taxon>
        <taxon>Acidobacteriota</taxon>
        <taxon>Holophagae</taxon>
        <taxon>Holophagales</taxon>
        <taxon>Holophagaceae</taxon>
        <taxon>Geothrix</taxon>
    </lineage>
</organism>
<sequence length="289" mass="31311">MSKKTAPLLACALLAGGALRAESSDFPLAINLPTAGRMQYWDIGLAFTHRFVTPVKDHGKDVYGLDGYTYPGLGFAFGIKPIKGLNILIYRTADNKTFTFGFQQQILDRDLVRMAFRAERFDEVVPQTTTPFGRVGLTGGTFQLPTEFFLGDSVVLSLVPTYITRTTTTDTILPVPPGATPNTTPNKSGVFNVGVGLRGEITEKFSVVAEYYPRPSKFKNAAPGGLTDGTTYQNGFAAGVSYRTFKHKFTLMGTNTTGTTGNQVLSGDYGGGPRPTSQWSIGFNVIRVF</sequence>
<accession>A0ABQ5Q8Z1</accession>
<evidence type="ECO:0000313" key="3">
    <source>
        <dbReference type="EMBL" id="GLH70875.1"/>
    </source>
</evidence>
<dbReference type="InterPro" id="IPR045916">
    <property type="entry name" value="DUF5777"/>
</dbReference>
<evidence type="ECO:0000256" key="1">
    <source>
        <dbReference type="SAM" id="SignalP"/>
    </source>
</evidence>
<feature type="signal peptide" evidence="1">
    <location>
        <begin position="1"/>
        <end position="20"/>
    </location>
</feature>
<comment type="caution">
    <text evidence="3">The sequence shown here is derived from an EMBL/GenBank/DDBJ whole genome shotgun (WGS) entry which is preliminary data.</text>
</comment>
<dbReference type="Proteomes" id="UP001165089">
    <property type="component" value="Unassembled WGS sequence"/>
</dbReference>
<keyword evidence="1" id="KW-0732">Signal</keyword>
<feature type="chain" id="PRO_5046063915" description="DUF5777 domain-containing protein" evidence="1">
    <location>
        <begin position="21"/>
        <end position="289"/>
    </location>
</feature>
<proteinExistence type="predicted"/>
<keyword evidence="4" id="KW-1185">Reference proteome</keyword>
<reference evidence="3 4" key="1">
    <citation type="journal article" date="2023" name="Antonie Van Leeuwenhoek">
        <title>Mesoterricola silvestris gen. nov., sp. nov., Mesoterricola sediminis sp. nov., Geothrix oryzae sp. nov., Geothrix edaphica sp. nov., Geothrix rubra sp. nov., and Geothrix limicola sp. nov., six novel members of Acidobacteriota isolated from soils.</title>
        <authorList>
            <person name="Itoh H."/>
            <person name="Sugisawa Y."/>
            <person name="Mise K."/>
            <person name="Xu Z."/>
            <person name="Kuniyasu M."/>
            <person name="Ushijima N."/>
            <person name="Kawano K."/>
            <person name="Kobayashi E."/>
            <person name="Shiratori Y."/>
            <person name="Masuda Y."/>
            <person name="Senoo K."/>
        </authorList>
    </citation>
    <scope>NUCLEOTIDE SEQUENCE [LARGE SCALE GENOMIC DNA]</scope>
    <source>
        <strain evidence="3 4">Red803</strain>
    </source>
</reference>
<name>A0ABQ5Q8Z1_9BACT</name>
<evidence type="ECO:0000313" key="4">
    <source>
        <dbReference type="Proteomes" id="UP001165089"/>
    </source>
</evidence>
<dbReference type="EMBL" id="BSDD01000004">
    <property type="protein sequence ID" value="GLH70875.1"/>
    <property type="molecule type" value="Genomic_DNA"/>
</dbReference>
<protein>
    <recommendedName>
        <fullName evidence="2">DUF5777 domain-containing protein</fullName>
    </recommendedName>
</protein>